<gene>
    <name evidence="3" type="ORF">DFH07DRAFT_769804</name>
</gene>
<evidence type="ECO:0000313" key="3">
    <source>
        <dbReference type="EMBL" id="KAJ7766542.1"/>
    </source>
</evidence>
<dbReference type="GO" id="GO:0003735">
    <property type="term" value="F:structural constituent of ribosome"/>
    <property type="evidence" value="ECO:0007669"/>
    <property type="project" value="InterPro"/>
</dbReference>
<dbReference type="PANTHER" id="PTHR11125:SF7">
    <property type="entry name" value="TRANSCRIPTION ELONGATION FACTOR SPT5"/>
    <property type="match status" value="1"/>
</dbReference>
<dbReference type="GO" id="GO:0006412">
    <property type="term" value="P:translation"/>
    <property type="evidence" value="ECO:0007669"/>
    <property type="project" value="InterPro"/>
</dbReference>
<dbReference type="SUPFAM" id="SSF50104">
    <property type="entry name" value="Translation proteins SH3-like domain"/>
    <property type="match status" value="1"/>
</dbReference>
<dbReference type="InterPro" id="IPR039659">
    <property type="entry name" value="SPT5"/>
</dbReference>
<dbReference type="GO" id="GO:0006368">
    <property type="term" value="P:transcription elongation by RNA polymerase II"/>
    <property type="evidence" value="ECO:0007669"/>
    <property type="project" value="TreeGrafter"/>
</dbReference>
<feature type="domain" description="NGN" evidence="2">
    <location>
        <begin position="152"/>
        <end position="228"/>
    </location>
</feature>
<feature type="region of interest" description="Disordered" evidence="1">
    <location>
        <begin position="657"/>
        <end position="676"/>
    </location>
</feature>
<dbReference type="Pfam" id="PF03439">
    <property type="entry name" value="Spt5-NGN"/>
    <property type="match status" value="1"/>
</dbReference>
<dbReference type="InterPro" id="IPR036735">
    <property type="entry name" value="NGN_dom_sf"/>
</dbReference>
<dbReference type="AlphaFoldDB" id="A0AAD7JLI8"/>
<comment type="caution">
    <text evidence="3">The sequence shown here is derived from an EMBL/GenBank/DDBJ whole genome shotgun (WGS) entry which is preliminary data.</text>
</comment>
<dbReference type="InterPro" id="IPR005825">
    <property type="entry name" value="Ribosomal_uL24_CS"/>
</dbReference>
<dbReference type="InterPro" id="IPR008991">
    <property type="entry name" value="Translation_prot_SH3-like_sf"/>
</dbReference>
<dbReference type="GO" id="GO:0032044">
    <property type="term" value="C:DSIF complex"/>
    <property type="evidence" value="ECO:0007669"/>
    <property type="project" value="TreeGrafter"/>
</dbReference>
<evidence type="ECO:0000259" key="2">
    <source>
        <dbReference type="Pfam" id="PF03439"/>
    </source>
</evidence>
<evidence type="ECO:0000256" key="1">
    <source>
        <dbReference type="SAM" id="MobiDB-lite"/>
    </source>
</evidence>
<dbReference type="GO" id="GO:0032784">
    <property type="term" value="P:regulation of DNA-templated transcription elongation"/>
    <property type="evidence" value="ECO:0007669"/>
    <property type="project" value="InterPro"/>
</dbReference>
<proteinExistence type="predicted"/>
<reference evidence="3" key="1">
    <citation type="submission" date="2023-03" db="EMBL/GenBank/DDBJ databases">
        <title>Massive genome expansion in bonnet fungi (Mycena s.s.) driven by repeated elements and novel gene families across ecological guilds.</title>
        <authorList>
            <consortium name="Lawrence Berkeley National Laboratory"/>
            <person name="Harder C.B."/>
            <person name="Miyauchi S."/>
            <person name="Viragh M."/>
            <person name="Kuo A."/>
            <person name="Thoen E."/>
            <person name="Andreopoulos B."/>
            <person name="Lu D."/>
            <person name="Skrede I."/>
            <person name="Drula E."/>
            <person name="Henrissat B."/>
            <person name="Morin E."/>
            <person name="Kohler A."/>
            <person name="Barry K."/>
            <person name="LaButti K."/>
            <person name="Morin E."/>
            <person name="Salamov A."/>
            <person name="Lipzen A."/>
            <person name="Mereny Z."/>
            <person name="Hegedus B."/>
            <person name="Baldrian P."/>
            <person name="Stursova M."/>
            <person name="Weitz H."/>
            <person name="Taylor A."/>
            <person name="Grigoriev I.V."/>
            <person name="Nagy L.G."/>
            <person name="Martin F."/>
            <person name="Kauserud H."/>
        </authorList>
    </citation>
    <scope>NUCLEOTIDE SEQUENCE</scope>
    <source>
        <strain evidence="3">CBHHK188m</strain>
    </source>
</reference>
<dbReference type="CDD" id="cd00380">
    <property type="entry name" value="KOW"/>
    <property type="match status" value="1"/>
</dbReference>
<dbReference type="InterPro" id="IPR005100">
    <property type="entry name" value="NGN-domain"/>
</dbReference>
<accession>A0AAD7JLI8</accession>
<evidence type="ECO:0000313" key="4">
    <source>
        <dbReference type="Proteomes" id="UP001215280"/>
    </source>
</evidence>
<dbReference type="Proteomes" id="UP001215280">
    <property type="component" value="Unassembled WGS sequence"/>
</dbReference>
<organism evidence="3 4">
    <name type="scientific">Mycena maculata</name>
    <dbReference type="NCBI Taxonomy" id="230809"/>
    <lineage>
        <taxon>Eukaryota</taxon>
        <taxon>Fungi</taxon>
        <taxon>Dikarya</taxon>
        <taxon>Basidiomycota</taxon>
        <taxon>Agaricomycotina</taxon>
        <taxon>Agaricomycetes</taxon>
        <taxon>Agaricomycetidae</taxon>
        <taxon>Agaricales</taxon>
        <taxon>Marasmiineae</taxon>
        <taxon>Mycenaceae</taxon>
        <taxon>Mycena</taxon>
    </lineage>
</organism>
<sequence>MKNVQSTGYVASALNTTMRESDMELSVDIVTESQHLLQDASIFIDDEAEAVDKSPEESSSKDEMENDFIERRHAEANPLAHYRAMHLMDNEDGLPPPEEIVAALRERHKHQRDAEFGPVRKPDLDLDITNWTHDDSYQIPAAFFLNPIHAPLWRLRVKVGHEYDVVRTVIAMLVDREDTGDILSVFARNLGSGEVYVEAPTVSHLTKFFSNVAFVKSAIPPVPVPLEDNRFILAKPANDRYLEPFTWARIKSKGRLCGRLAWIVRISLDDGTCDLWVGAPQDKKRSRRNRKGAAPDDSYGVPCFTFQRIDGMLILEDVPTFSVVSDVDGPKQHEIDIFKSPTFCLQPPLGIEWARLQSALDTYSHHTNLMNAVKVGEEVKVIKGDFTANCSTEGANKKFRFWDSFKEFPISQSLNAKTGKCIQTAVGSVGELLAFTSDRTATVSILVPVDTHAEIEMSREFLLKNWTVGDVVVVVQGQTAGTWGWVVRVDWDELLLDVVVFDHSDATGQIYEVVDMPDDSRLRERRLNMRFVTAASFDEEVNTVGVLSPETKILPRLQRSDFRAIQWMEVEILTGPHKGYQGRIDEVHPDGKKALVRITSKTNKSVAWFPLTNIRHQRSQLVVSKYLVTPKSVIALKVAEQVEKEKAEMIYWSKTGSTHGDSEAIPSGREATPTGGPIDEDFWGPLESPTVHPAPSESVLHLPHLDTDHPMQASSSAVTLTDETAAREASNYGRPAGELPGCWLLHSSLLGKKLDVVIRNSYAKYSGKYEGNIGSLQMPIENSGSDTFSMAKKKNTLKVSIGKTSATTRSINLWMIYPLTTTQFDSPIPAEEAKSVLDVAGTIVTIIGPDTTGDSSRVGMIGEVGSFGLILIGGASYSYSLDNICRSDRKPRGIAEDVARRWQDPV</sequence>
<dbReference type="GO" id="GO:0003729">
    <property type="term" value="F:mRNA binding"/>
    <property type="evidence" value="ECO:0007669"/>
    <property type="project" value="TreeGrafter"/>
</dbReference>
<dbReference type="EMBL" id="JARJLG010000032">
    <property type="protein sequence ID" value="KAJ7766542.1"/>
    <property type="molecule type" value="Genomic_DNA"/>
</dbReference>
<dbReference type="GO" id="GO:0005840">
    <property type="term" value="C:ribosome"/>
    <property type="evidence" value="ECO:0007669"/>
    <property type="project" value="InterPro"/>
</dbReference>
<dbReference type="PROSITE" id="PS01108">
    <property type="entry name" value="RIBOSOMAL_L24"/>
    <property type="match status" value="1"/>
</dbReference>
<name>A0AAD7JLI8_9AGAR</name>
<dbReference type="PANTHER" id="PTHR11125">
    <property type="entry name" value="SUPPRESSOR OF TY 5"/>
    <property type="match status" value="1"/>
</dbReference>
<protein>
    <recommendedName>
        <fullName evidence="2">NGN domain-containing protein</fullName>
    </recommendedName>
</protein>
<dbReference type="Gene3D" id="3.30.70.940">
    <property type="entry name" value="NusG, N-terminal domain"/>
    <property type="match status" value="1"/>
</dbReference>
<dbReference type="GO" id="GO:0006357">
    <property type="term" value="P:regulation of transcription by RNA polymerase II"/>
    <property type="evidence" value="ECO:0007669"/>
    <property type="project" value="InterPro"/>
</dbReference>
<keyword evidence="4" id="KW-1185">Reference proteome</keyword>